<evidence type="ECO:0000313" key="11">
    <source>
        <dbReference type="Proteomes" id="UP000245383"/>
    </source>
</evidence>
<evidence type="ECO:0000313" key="10">
    <source>
        <dbReference type="EMBL" id="PVU96537.1"/>
    </source>
</evidence>
<keyword evidence="4 9" id="KW-0812">Transmembrane</keyword>
<dbReference type="PANTHER" id="PTHR13202">
    <property type="entry name" value="MICROSOMAL SIGNAL PEPTIDASE 12 KDA SUBUNIT"/>
    <property type="match status" value="1"/>
</dbReference>
<keyword evidence="6 9" id="KW-1133">Transmembrane helix</keyword>
<feature type="transmembrane region" description="Helical" evidence="9">
    <location>
        <begin position="46"/>
        <end position="65"/>
    </location>
</feature>
<evidence type="ECO:0000256" key="3">
    <source>
        <dbReference type="ARBA" id="ARBA00017059"/>
    </source>
</evidence>
<accession>A0A2T9YW24</accession>
<feature type="transmembrane region" description="Helical" evidence="9">
    <location>
        <begin position="21"/>
        <end position="40"/>
    </location>
</feature>
<dbReference type="OrthoDB" id="263893at2759"/>
<dbReference type="PANTHER" id="PTHR13202:SF0">
    <property type="entry name" value="SIGNAL PEPTIDASE COMPLEX SUBUNIT 1"/>
    <property type="match status" value="1"/>
</dbReference>
<name>A0A2T9YW24_9FUNG</name>
<gene>
    <name evidence="10" type="ORF">BB561_001135</name>
</gene>
<dbReference type="GO" id="GO:0005787">
    <property type="term" value="C:signal peptidase complex"/>
    <property type="evidence" value="ECO:0007669"/>
    <property type="project" value="InterPro"/>
</dbReference>
<dbReference type="InterPro" id="IPR009542">
    <property type="entry name" value="Spc1/SPCS1"/>
</dbReference>
<keyword evidence="11" id="KW-1185">Reference proteome</keyword>
<dbReference type="Proteomes" id="UP000245383">
    <property type="component" value="Unassembled WGS sequence"/>
</dbReference>
<organism evidence="10 11">
    <name type="scientific">Smittium simulii</name>
    <dbReference type="NCBI Taxonomy" id="133385"/>
    <lineage>
        <taxon>Eukaryota</taxon>
        <taxon>Fungi</taxon>
        <taxon>Fungi incertae sedis</taxon>
        <taxon>Zoopagomycota</taxon>
        <taxon>Kickxellomycotina</taxon>
        <taxon>Harpellomycetes</taxon>
        <taxon>Harpellales</taxon>
        <taxon>Legeriomycetaceae</taxon>
        <taxon>Smittium</taxon>
    </lineage>
</organism>
<reference evidence="10 11" key="1">
    <citation type="journal article" date="2018" name="MBio">
        <title>Comparative Genomics Reveals the Core Gene Toolbox for the Fungus-Insect Symbiosis.</title>
        <authorList>
            <person name="Wang Y."/>
            <person name="Stata M."/>
            <person name="Wang W."/>
            <person name="Stajich J.E."/>
            <person name="White M.M."/>
            <person name="Moncalvo J.M."/>
        </authorList>
    </citation>
    <scope>NUCLEOTIDE SEQUENCE [LARGE SCALE GENOMIC DNA]</scope>
    <source>
        <strain evidence="10 11">SWE-8-4</strain>
    </source>
</reference>
<comment type="subcellular location">
    <subcellularLocation>
        <location evidence="1">Endoplasmic reticulum membrane</location>
        <topology evidence="1">Multi-pass membrane protein</topology>
    </subcellularLocation>
</comment>
<evidence type="ECO:0000256" key="5">
    <source>
        <dbReference type="ARBA" id="ARBA00022824"/>
    </source>
</evidence>
<dbReference type="Pfam" id="PF06645">
    <property type="entry name" value="SPC12"/>
    <property type="match status" value="1"/>
</dbReference>
<dbReference type="GO" id="GO:0006465">
    <property type="term" value="P:signal peptide processing"/>
    <property type="evidence" value="ECO:0007669"/>
    <property type="project" value="InterPro"/>
</dbReference>
<dbReference type="AlphaFoldDB" id="A0A2T9YW24"/>
<evidence type="ECO:0000256" key="6">
    <source>
        <dbReference type="ARBA" id="ARBA00022989"/>
    </source>
</evidence>
<evidence type="ECO:0000256" key="9">
    <source>
        <dbReference type="SAM" id="Phobius"/>
    </source>
</evidence>
<sequence length="86" mass="9296">MDAITKIGKIDLKGQKLAENMGVALIVSSAAISLVVGKVTDNMLNTVYTYLAGIVLTVLVVAFPLPMYNKNPIKWLDAEKSETSKK</sequence>
<dbReference type="EMBL" id="MBFR01000030">
    <property type="protein sequence ID" value="PVU96537.1"/>
    <property type="molecule type" value="Genomic_DNA"/>
</dbReference>
<evidence type="ECO:0000256" key="8">
    <source>
        <dbReference type="ARBA" id="ARBA00045204"/>
    </source>
</evidence>
<comment type="caution">
    <text evidence="10">The sequence shown here is derived from an EMBL/GenBank/DDBJ whole genome shotgun (WGS) entry which is preliminary data.</text>
</comment>
<comment type="similarity">
    <text evidence="2">Belongs to the SPCS1 family.</text>
</comment>
<evidence type="ECO:0000256" key="1">
    <source>
        <dbReference type="ARBA" id="ARBA00004477"/>
    </source>
</evidence>
<evidence type="ECO:0000256" key="7">
    <source>
        <dbReference type="ARBA" id="ARBA00023136"/>
    </source>
</evidence>
<evidence type="ECO:0000256" key="4">
    <source>
        <dbReference type="ARBA" id="ARBA00022692"/>
    </source>
</evidence>
<dbReference type="STRING" id="133385.A0A2T9YW24"/>
<comment type="function">
    <text evidence="8">Component of the signal peptidase complex (SPC) which catalyzes the cleavage of N-terminal signal sequences from nascent proteins as they are translocated into the lumen of the endoplasmic reticulum. Dispensable for SPC enzymatic activity.</text>
</comment>
<dbReference type="GO" id="GO:0045047">
    <property type="term" value="P:protein targeting to ER"/>
    <property type="evidence" value="ECO:0007669"/>
    <property type="project" value="TreeGrafter"/>
</dbReference>
<evidence type="ECO:0000256" key="2">
    <source>
        <dbReference type="ARBA" id="ARBA00005245"/>
    </source>
</evidence>
<keyword evidence="7 9" id="KW-0472">Membrane</keyword>
<keyword evidence="5" id="KW-0256">Endoplasmic reticulum</keyword>
<proteinExistence type="inferred from homology"/>
<protein>
    <recommendedName>
        <fullName evidence="3">Signal peptidase complex subunit 1</fullName>
    </recommendedName>
</protein>